<evidence type="ECO:0000259" key="2">
    <source>
        <dbReference type="PROSITE" id="PS50158"/>
    </source>
</evidence>
<organism evidence="3 4">
    <name type="scientific">Mya arenaria</name>
    <name type="common">Soft-shell clam</name>
    <dbReference type="NCBI Taxonomy" id="6604"/>
    <lineage>
        <taxon>Eukaryota</taxon>
        <taxon>Metazoa</taxon>
        <taxon>Spiralia</taxon>
        <taxon>Lophotrochozoa</taxon>
        <taxon>Mollusca</taxon>
        <taxon>Bivalvia</taxon>
        <taxon>Autobranchia</taxon>
        <taxon>Heteroconchia</taxon>
        <taxon>Euheterodonta</taxon>
        <taxon>Imparidentia</taxon>
        <taxon>Neoheterodontei</taxon>
        <taxon>Myida</taxon>
        <taxon>Myoidea</taxon>
        <taxon>Myidae</taxon>
        <taxon>Mya</taxon>
    </lineage>
</organism>
<evidence type="ECO:0000313" key="3">
    <source>
        <dbReference type="EMBL" id="WAR27719.1"/>
    </source>
</evidence>
<keyword evidence="4" id="KW-1185">Reference proteome</keyword>
<reference evidence="3" key="1">
    <citation type="submission" date="2022-11" db="EMBL/GenBank/DDBJ databases">
        <title>Centuries of genome instability and evolution in soft-shell clam transmissible cancer (bioRxiv).</title>
        <authorList>
            <person name="Hart S.F.M."/>
            <person name="Yonemitsu M.A."/>
            <person name="Giersch R.M."/>
            <person name="Beal B.F."/>
            <person name="Arriagada G."/>
            <person name="Davis B.W."/>
            <person name="Ostrander E.A."/>
            <person name="Goff S.P."/>
            <person name="Metzger M.J."/>
        </authorList>
    </citation>
    <scope>NUCLEOTIDE SEQUENCE</scope>
    <source>
        <strain evidence="3">MELC-2E11</strain>
        <tissue evidence="3">Siphon/mantle</tissue>
    </source>
</reference>
<dbReference type="InterPro" id="IPR036875">
    <property type="entry name" value="Znf_CCHC_sf"/>
</dbReference>
<sequence>RQTLLHSDVHAVHSVVQDNHDQQTLAYHHCRSSPQVPVLGEFSLAKGSNLACNKILSSDGCTFQSEKGTFRRLTTITAMLKTEWAVESASKKVRVEHSVSLKRPGNKKQYEFNWEVLDLVDSCDKAINLREADRAHQFIKEIKSKIENRNKIIRIADNFAAGWNTIAEYQLYDVASDSDDDKRIRKAEEKALVKMEKSRKQSASFVNNGPVGQPSSFRSFRGGRGSLAEGRFVQCGTVICFKCGSEGHFTSGCAADLQGTTNSLGTLFSENFENSVDISQHSVKGRLKNCFIFWKDILKADNEILAIIENGYVLPFIIKPPSFTMKNNQSALRNNEFVTSAILDLIGKKCVYEVPFIPHNVNPLSVAVNSS</sequence>
<keyword evidence="1" id="KW-0862">Zinc</keyword>
<keyword evidence="1" id="KW-0863">Zinc-finger</keyword>
<dbReference type="PROSITE" id="PS50158">
    <property type="entry name" value="ZF_CCHC"/>
    <property type="match status" value="1"/>
</dbReference>
<feature type="non-terminal residue" evidence="3">
    <location>
        <position position="371"/>
    </location>
</feature>
<dbReference type="SUPFAM" id="SSF57756">
    <property type="entry name" value="Retrovirus zinc finger-like domains"/>
    <property type="match status" value="1"/>
</dbReference>
<protein>
    <recommendedName>
        <fullName evidence="2">CCHC-type domain-containing protein</fullName>
    </recommendedName>
</protein>
<keyword evidence="1" id="KW-0479">Metal-binding</keyword>
<dbReference type="InterPro" id="IPR001878">
    <property type="entry name" value="Znf_CCHC"/>
</dbReference>
<dbReference type="Proteomes" id="UP001164746">
    <property type="component" value="Chromosome 15"/>
</dbReference>
<accession>A0ABY7G2G4</accession>
<feature type="non-terminal residue" evidence="3">
    <location>
        <position position="1"/>
    </location>
</feature>
<name>A0ABY7G2G4_MYAAR</name>
<dbReference type="EMBL" id="CP111026">
    <property type="protein sequence ID" value="WAR27719.1"/>
    <property type="molecule type" value="Genomic_DNA"/>
</dbReference>
<proteinExistence type="predicted"/>
<evidence type="ECO:0000256" key="1">
    <source>
        <dbReference type="PROSITE-ProRule" id="PRU00047"/>
    </source>
</evidence>
<gene>
    <name evidence="3" type="ORF">MAR_013423</name>
</gene>
<evidence type="ECO:0000313" key="4">
    <source>
        <dbReference type="Proteomes" id="UP001164746"/>
    </source>
</evidence>
<feature type="domain" description="CCHC-type" evidence="2">
    <location>
        <begin position="240"/>
        <end position="253"/>
    </location>
</feature>